<dbReference type="Proteomes" id="UP000324748">
    <property type="component" value="Unassembled WGS sequence"/>
</dbReference>
<evidence type="ECO:0000256" key="1">
    <source>
        <dbReference type="SAM" id="MobiDB-lite"/>
    </source>
</evidence>
<reference evidence="2 3" key="1">
    <citation type="submission" date="2019-05" db="EMBL/GenBank/DDBJ databases">
        <title>Emergence of the Ug99 lineage of the wheat stem rust pathogen through somatic hybridization.</title>
        <authorList>
            <person name="Li F."/>
            <person name="Upadhyaya N.M."/>
            <person name="Sperschneider J."/>
            <person name="Matny O."/>
            <person name="Nguyen-Phuc H."/>
            <person name="Mago R."/>
            <person name="Raley C."/>
            <person name="Miller M.E."/>
            <person name="Silverstein K.A.T."/>
            <person name="Henningsen E."/>
            <person name="Hirsch C.D."/>
            <person name="Visser B."/>
            <person name="Pretorius Z.A."/>
            <person name="Steffenson B.J."/>
            <person name="Schwessinger B."/>
            <person name="Dodds P.N."/>
            <person name="Figueroa M."/>
        </authorList>
    </citation>
    <scope>NUCLEOTIDE SEQUENCE [LARGE SCALE GENOMIC DNA]</scope>
    <source>
        <strain evidence="2">21-0</strain>
    </source>
</reference>
<gene>
    <name evidence="2" type="ORF">PGT21_018647</name>
</gene>
<feature type="compositionally biased region" description="Low complexity" evidence="1">
    <location>
        <begin position="44"/>
        <end position="68"/>
    </location>
</feature>
<dbReference type="EMBL" id="VSWC01000003">
    <property type="protein sequence ID" value="KAA1116554.1"/>
    <property type="molecule type" value="Genomic_DNA"/>
</dbReference>
<organism evidence="2 3">
    <name type="scientific">Puccinia graminis f. sp. tritici</name>
    <dbReference type="NCBI Taxonomy" id="56615"/>
    <lineage>
        <taxon>Eukaryota</taxon>
        <taxon>Fungi</taxon>
        <taxon>Dikarya</taxon>
        <taxon>Basidiomycota</taxon>
        <taxon>Pucciniomycotina</taxon>
        <taxon>Pucciniomycetes</taxon>
        <taxon>Pucciniales</taxon>
        <taxon>Pucciniaceae</taxon>
        <taxon>Puccinia</taxon>
    </lineage>
</organism>
<sequence>MNLFLADQKVLEKDLNLLTDDLAREYFELKRKEILARRHAKYPQFFSPPSSSIPQATSSAANESSSTSENRRIETP</sequence>
<proteinExistence type="predicted"/>
<dbReference type="AlphaFoldDB" id="A0A5B0QV02"/>
<evidence type="ECO:0000313" key="3">
    <source>
        <dbReference type="Proteomes" id="UP000324748"/>
    </source>
</evidence>
<accession>A0A5B0QV02</accession>
<comment type="caution">
    <text evidence="2">The sequence shown here is derived from an EMBL/GenBank/DDBJ whole genome shotgun (WGS) entry which is preliminary data.</text>
</comment>
<feature type="region of interest" description="Disordered" evidence="1">
    <location>
        <begin position="44"/>
        <end position="76"/>
    </location>
</feature>
<keyword evidence="3" id="KW-1185">Reference proteome</keyword>
<protein>
    <submittedName>
        <fullName evidence="2">Uncharacterized protein</fullName>
    </submittedName>
</protein>
<evidence type="ECO:0000313" key="2">
    <source>
        <dbReference type="EMBL" id="KAA1116554.1"/>
    </source>
</evidence>
<name>A0A5B0QV02_PUCGR</name>